<dbReference type="AlphaFoldDB" id="A0A853IXH3"/>
<organism evidence="1 2">
    <name type="scientific">Ottowia beijingensis</name>
    <dbReference type="NCBI Taxonomy" id="1207057"/>
    <lineage>
        <taxon>Bacteria</taxon>
        <taxon>Pseudomonadati</taxon>
        <taxon>Pseudomonadota</taxon>
        <taxon>Betaproteobacteria</taxon>
        <taxon>Burkholderiales</taxon>
        <taxon>Comamonadaceae</taxon>
        <taxon>Ottowia</taxon>
    </lineage>
</organism>
<comment type="caution">
    <text evidence="1">The sequence shown here is derived from an EMBL/GenBank/DDBJ whole genome shotgun (WGS) entry which is preliminary data.</text>
</comment>
<gene>
    <name evidence="1" type="ORF">H0I39_12230</name>
</gene>
<dbReference type="EMBL" id="JACCKX010000001">
    <property type="protein sequence ID" value="NZA02330.1"/>
    <property type="molecule type" value="Genomic_DNA"/>
</dbReference>
<protein>
    <recommendedName>
        <fullName evidence="3">Thioesterase domain-containing protein</fullName>
    </recommendedName>
</protein>
<evidence type="ECO:0008006" key="3">
    <source>
        <dbReference type="Google" id="ProtNLM"/>
    </source>
</evidence>
<name>A0A853IXH3_9BURK</name>
<evidence type="ECO:0000313" key="1">
    <source>
        <dbReference type="EMBL" id="NZA02330.1"/>
    </source>
</evidence>
<dbReference type="RefSeq" id="WP_180550673.1">
    <property type="nucleotide sequence ID" value="NZ_JACCKX010000001.1"/>
</dbReference>
<sequence>MRHGQPQHRLPATGAAGRYIAVGEVERRGRQLAFTHARLLREEDRAVVATATSTLALVLPA</sequence>
<keyword evidence="2" id="KW-1185">Reference proteome</keyword>
<evidence type="ECO:0000313" key="2">
    <source>
        <dbReference type="Proteomes" id="UP000589716"/>
    </source>
</evidence>
<accession>A0A853IXH3</accession>
<dbReference type="SUPFAM" id="SSF54637">
    <property type="entry name" value="Thioesterase/thiol ester dehydrase-isomerase"/>
    <property type="match status" value="1"/>
</dbReference>
<reference evidence="1 2" key="1">
    <citation type="submission" date="2020-07" db="EMBL/GenBank/DDBJ databases">
        <authorList>
            <person name="Maaloum M."/>
        </authorList>
    </citation>
    <scope>NUCLEOTIDE SEQUENCE [LARGE SCALE GENOMIC DNA]</scope>
    <source>
        <strain evidence="1 2">GCS-AN-3</strain>
    </source>
</reference>
<dbReference type="Gene3D" id="3.10.129.10">
    <property type="entry name" value="Hotdog Thioesterase"/>
    <property type="match status" value="1"/>
</dbReference>
<proteinExistence type="predicted"/>
<dbReference type="InterPro" id="IPR029069">
    <property type="entry name" value="HotDog_dom_sf"/>
</dbReference>
<dbReference type="Proteomes" id="UP000589716">
    <property type="component" value="Unassembled WGS sequence"/>
</dbReference>